<dbReference type="AlphaFoldDB" id="A0A6B0UN93"/>
<sequence length="118" mass="13593">MSFFTTLTLVLKYSLWYHRALLVHVRARKRVLPCQSECRLMQRLQNVLNSLLTKRVFVACANFCAGVRCRFVTCLNARSRLVSFIFMLRFLKPALYVPSQLHVLQAQVCGMSEPSAIP</sequence>
<evidence type="ECO:0000313" key="1">
    <source>
        <dbReference type="EMBL" id="MXU90858.1"/>
    </source>
</evidence>
<organism evidence="1">
    <name type="scientific">Ixodes ricinus</name>
    <name type="common">Common tick</name>
    <name type="synonym">Acarus ricinus</name>
    <dbReference type="NCBI Taxonomy" id="34613"/>
    <lineage>
        <taxon>Eukaryota</taxon>
        <taxon>Metazoa</taxon>
        <taxon>Ecdysozoa</taxon>
        <taxon>Arthropoda</taxon>
        <taxon>Chelicerata</taxon>
        <taxon>Arachnida</taxon>
        <taxon>Acari</taxon>
        <taxon>Parasitiformes</taxon>
        <taxon>Ixodida</taxon>
        <taxon>Ixodoidea</taxon>
        <taxon>Ixodidae</taxon>
        <taxon>Ixodinae</taxon>
        <taxon>Ixodes</taxon>
    </lineage>
</organism>
<name>A0A6B0UN93_IXORI</name>
<accession>A0A6B0UN93</accession>
<protein>
    <submittedName>
        <fullName evidence="1">Putative secreted protein</fullName>
    </submittedName>
</protein>
<dbReference type="EMBL" id="GIFC01008775">
    <property type="protein sequence ID" value="MXU90858.1"/>
    <property type="molecule type" value="Transcribed_RNA"/>
</dbReference>
<reference evidence="1" key="1">
    <citation type="submission" date="2019-12" db="EMBL/GenBank/DDBJ databases">
        <title>An insight into the sialome of adult female Ixodes ricinus ticks feeding for 6 days.</title>
        <authorList>
            <person name="Perner J."/>
            <person name="Ribeiro J.M.C."/>
        </authorList>
    </citation>
    <scope>NUCLEOTIDE SEQUENCE</scope>
    <source>
        <strain evidence="1">Semi-engorged</strain>
        <tissue evidence="1">Salivary glands</tissue>
    </source>
</reference>
<proteinExistence type="predicted"/>